<dbReference type="EMBL" id="BAABID010000009">
    <property type="protein sequence ID" value="GAA4730571.1"/>
    <property type="molecule type" value="Genomic_DNA"/>
</dbReference>
<proteinExistence type="predicted"/>
<accession>A0ABP8YJZ3</accession>
<evidence type="ECO:0000256" key="1">
    <source>
        <dbReference type="SAM" id="MobiDB-lite"/>
    </source>
</evidence>
<keyword evidence="4" id="KW-1185">Reference proteome</keyword>
<evidence type="ECO:0000313" key="3">
    <source>
        <dbReference type="EMBL" id="GAA4730571.1"/>
    </source>
</evidence>
<dbReference type="SUPFAM" id="SSF160904">
    <property type="entry name" value="Jann2411-like"/>
    <property type="match status" value="1"/>
</dbReference>
<protein>
    <submittedName>
        <fullName evidence="3">CGNR zinc finger domain-containing protein</fullName>
    </submittedName>
</protein>
<reference evidence="4" key="1">
    <citation type="journal article" date="2019" name="Int. J. Syst. Evol. Microbiol.">
        <title>The Global Catalogue of Microorganisms (GCM) 10K type strain sequencing project: providing services to taxonomists for standard genome sequencing and annotation.</title>
        <authorList>
            <consortium name="The Broad Institute Genomics Platform"/>
            <consortium name="The Broad Institute Genome Sequencing Center for Infectious Disease"/>
            <person name="Wu L."/>
            <person name="Ma J."/>
        </authorList>
    </citation>
    <scope>NUCLEOTIDE SEQUENCE [LARGE SCALE GENOMIC DNA]</scope>
    <source>
        <strain evidence="4">JCM 18063</strain>
    </source>
</reference>
<dbReference type="PANTHER" id="PTHR35525">
    <property type="entry name" value="BLL6575 PROTEIN"/>
    <property type="match status" value="1"/>
</dbReference>
<evidence type="ECO:0000259" key="2">
    <source>
        <dbReference type="Pfam" id="PF11706"/>
    </source>
</evidence>
<feature type="compositionally biased region" description="Basic and acidic residues" evidence="1">
    <location>
        <begin position="167"/>
        <end position="183"/>
    </location>
</feature>
<dbReference type="InterPro" id="IPR010852">
    <property type="entry name" value="ABATE"/>
</dbReference>
<dbReference type="RefSeq" id="WP_343037469.1">
    <property type="nucleotide sequence ID" value="NZ_BAABID010000009.1"/>
</dbReference>
<dbReference type="InterPro" id="IPR023286">
    <property type="entry name" value="ABATE_dom_sf"/>
</dbReference>
<gene>
    <name evidence="3" type="ORF">GCM10023216_22970</name>
</gene>
<dbReference type="PANTHER" id="PTHR35525:SF3">
    <property type="entry name" value="BLL6575 PROTEIN"/>
    <property type="match status" value="1"/>
</dbReference>
<dbReference type="Proteomes" id="UP001500956">
    <property type="component" value="Unassembled WGS sequence"/>
</dbReference>
<dbReference type="Pfam" id="PF11706">
    <property type="entry name" value="zf-CGNR"/>
    <property type="match status" value="1"/>
</dbReference>
<comment type="caution">
    <text evidence="3">The sequence shown here is derived from an EMBL/GenBank/DDBJ whole genome shotgun (WGS) entry which is preliminary data.</text>
</comment>
<evidence type="ECO:0000313" key="4">
    <source>
        <dbReference type="Proteomes" id="UP001500956"/>
    </source>
</evidence>
<feature type="region of interest" description="Disordered" evidence="1">
    <location>
        <begin position="158"/>
        <end position="183"/>
    </location>
</feature>
<sequence length="183" mass="19763">MTNDDHGDALLALLNSTPVTDGVAEDLMADPAYAAGLARRFGGEGTASEVHELARARDGLQDVARTGTVGVELDQILHDVAQAPSPLTPDGLHWHLAGPAAALPAARAIIAWSDLVTRRPGRLRPCGNPDCRRFLVDRSKGNTGRWCSMATCGNRMKARRHYSRQHAAAEPEGRDRDEPRRTS</sequence>
<feature type="domain" description="Zinc finger CGNR" evidence="2">
    <location>
        <begin position="122"/>
        <end position="165"/>
    </location>
</feature>
<name>A0ABP8YJZ3_9MICO</name>
<dbReference type="InterPro" id="IPR021005">
    <property type="entry name" value="Znf_CGNR"/>
</dbReference>
<organism evidence="3 4">
    <name type="scientific">Isoptericola chiayiensis</name>
    <dbReference type="NCBI Taxonomy" id="579446"/>
    <lineage>
        <taxon>Bacteria</taxon>
        <taxon>Bacillati</taxon>
        <taxon>Actinomycetota</taxon>
        <taxon>Actinomycetes</taxon>
        <taxon>Micrococcales</taxon>
        <taxon>Promicromonosporaceae</taxon>
        <taxon>Isoptericola</taxon>
    </lineage>
</organism>
<dbReference type="Gene3D" id="1.10.3300.10">
    <property type="entry name" value="Jann2411-like domain"/>
    <property type="match status" value="1"/>
</dbReference>